<evidence type="ECO:0000259" key="9">
    <source>
        <dbReference type="Pfam" id="PF13231"/>
    </source>
</evidence>
<dbReference type="PANTHER" id="PTHR33908">
    <property type="entry name" value="MANNOSYLTRANSFERASE YKCB-RELATED"/>
    <property type="match status" value="1"/>
</dbReference>
<dbReference type="GO" id="GO:0009103">
    <property type="term" value="P:lipopolysaccharide biosynthetic process"/>
    <property type="evidence" value="ECO:0007669"/>
    <property type="project" value="UniProtKB-ARBA"/>
</dbReference>
<evidence type="ECO:0000256" key="7">
    <source>
        <dbReference type="ARBA" id="ARBA00023136"/>
    </source>
</evidence>
<protein>
    <submittedName>
        <fullName evidence="10">Phospholipid carrier-dependent glycosyltransferase</fullName>
    </submittedName>
</protein>
<evidence type="ECO:0000313" key="10">
    <source>
        <dbReference type="EMBL" id="MXY92530.1"/>
    </source>
</evidence>
<feature type="transmembrane region" description="Helical" evidence="8">
    <location>
        <begin position="449"/>
        <end position="468"/>
    </location>
</feature>
<dbReference type="Pfam" id="PF13231">
    <property type="entry name" value="PMT_2"/>
    <property type="match status" value="1"/>
</dbReference>
<feature type="transmembrane region" description="Helical" evidence="8">
    <location>
        <begin position="363"/>
        <end position="384"/>
    </location>
</feature>
<evidence type="ECO:0000256" key="5">
    <source>
        <dbReference type="ARBA" id="ARBA00022692"/>
    </source>
</evidence>
<dbReference type="PANTHER" id="PTHR33908:SF11">
    <property type="entry name" value="MEMBRANE PROTEIN"/>
    <property type="match status" value="1"/>
</dbReference>
<evidence type="ECO:0000256" key="1">
    <source>
        <dbReference type="ARBA" id="ARBA00004651"/>
    </source>
</evidence>
<proteinExistence type="predicted"/>
<evidence type="ECO:0000256" key="4">
    <source>
        <dbReference type="ARBA" id="ARBA00022679"/>
    </source>
</evidence>
<feature type="transmembrane region" description="Helical" evidence="8">
    <location>
        <begin position="330"/>
        <end position="351"/>
    </location>
</feature>
<dbReference type="InterPro" id="IPR038731">
    <property type="entry name" value="RgtA/B/C-like"/>
</dbReference>
<evidence type="ECO:0000256" key="6">
    <source>
        <dbReference type="ARBA" id="ARBA00022989"/>
    </source>
</evidence>
<name>A0A6B0YNJ7_9CHLR</name>
<feature type="transmembrane region" description="Helical" evidence="8">
    <location>
        <begin position="141"/>
        <end position="160"/>
    </location>
</feature>
<evidence type="ECO:0000256" key="2">
    <source>
        <dbReference type="ARBA" id="ARBA00022475"/>
    </source>
</evidence>
<dbReference type="AlphaFoldDB" id="A0A6B0YNJ7"/>
<keyword evidence="6 8" id="KW-1133">Transmembrane helix</keyword>
<evidence type="ECO:0000256" key="8">
    <source>
        <dbReference type="SAM" id="Phobius"/>
    </source>
</evidence>
<dbReference type="EMBL" id="VXRG01000035">
    <property type="protein sequence ID" value="MXY92530.1"/>
    <property type="molecule type" value="Genomic_DNA"/>
</dbReference>
<keyword evidence="3" id="KW-0328">Glycosyltransferase</keyword>
<accession>A0A6B0YNJ7</accession>
<gene>
    <name evidence="10" type="ORF">F4Y42_03680</name>
</gene>
<evidence type="ECO:0000256" key="3">
    <source>
        <dbReference type="ARBA" id="ARBA00022676"/>
    </source>
</evidence>
<feature type="transmembrane region" description="Helical" evidence="8">
    <location>
        <begin position="503"/>
        <end position="525"/>
    </location>
</feature>
<feature type="transmembrane region" description="Helical" evidence="8">
    <location>
        <begin position="396"/>
        <end position="415"/>
    </location>
</feature>
<feature type="domain" description="Glycosyltransferase RgtA/B/C/D-like" evidence="9">
    <location>
        <begin position="90"/>
        <end position="228"/>
    </location>
</feature>
<organism evidence="10">
    <name type="scientific">Caldilineaceae bacterium SB0664_bin_27</name>
    <dbReference type="NCBI Taxonomy" id="2605260"/>
    <lineage>
        <taxon>Bacteria</taxon>
        <taxon>Bacillati</taxon>
        <taxon>Chloroflexota</taxon>
        <taxon>Caldilineae</taxon>
        <taxon>Caldilineales</taxon>
        <taxon>Caldilineaceae</taxon>
    </lineage>
</organism>
<keyword evidence="7 8" id="KW-0472">Membrane</keyword>
<keyword evidence="4 10" id="KW-0808">Transferase</keyword>
<keyword evidence="5 8" id="KW-0812">Transmembrane</keyword>
<comment type="subcellular location">
    <subcellularLocation>
        <location evidence="1">Cell membrane</location>
        <topology evidence="1">Multi-pass membrane protein</topology>
    </subcellularLocation>
</comment>
<reference evidence="10" key="1">
    <citation type="submission" date="2019-09" db="EMBL/GenBank/DDBJ databases">
        <title>Characterisation of the sponge microbiome using genome-centric metagenomics.</title>
        <authorList>
            <person name="Engelberts J.P."/>
            <person name="Robbins S.J."/>
            <person name="De Goeij J.M."/>
            <person name="Aranda M."/>
            <person name="Bell S.C."/>
            <person name="Webster N.S."/>
        </authorList>
    </citation>
    <scope>NUCLEOTIDE SEQUENCE</scope>
    <source>
        <strain evidence="10">SB0664_bin_27</strain>
    </source>
</reference>
<dbReference type="GO" id="GO:0005886">
    <property type="term" value="C:plasma membrane"/>
    <property type="evidence" value="ECO:0007669"/>
    <property type="project" value="UniProtKB-SubCell"/>
</dbReference>
<feature type="transmembrane region" description="Helical" evidence="8">
    <location>
        <begin position="166"/>
        <end position="182"/>
    </location>
</feature>
<feature type="transmembrane region" description="Helical" evidence="8">
    <location>
        <begin position="194"/>
        <end position="210"/>
    </location>
</feature>
<feature type="transmembrane region" description="Helical" evidence="8">
    <location>
        <begin position="422"/>
        <end position="443"/>
    </location>
</feature>
<sequence length="530" mass="57715">MLRGRNATIFALLCILFVYSALGRLFATTTPPWQNPDEPAHYNYIAHVATARQLPALQMGDYDATYLERLKAEKFPPDLPIDPVRYEYHQPPLYYLLAAPIYWLSQGQLIALRLFNVWLGACVVVLVFLCARAAAPGSPQIAVGAAAFAAFLPMHTALMASVNNDSLAELLIAGTVLALLRWQGMSAKGSAEGGRTYLLAAGILIGLGFLTKATAYILLPVALFVVISGSVWPGRDGENAVGELAARLALLTSPALLLGLPWWIRNSLLYGNLDILGLAWHDVVVSGQPTTAAWIAENGWGAYWERAWTFTSKSFWGVFGWLGVFMDARIYTALLILSALAAVGLLNRLWAKLQRSDWRWAEFATSPWLTLLLLWLATLAAYGWYNLGFIQHQGRYLFPALPAWSLLFAWGWWAVFERKASLTAGAVLLAGAAAHAALVAFSGGTADKWTLLLLGLAGLVMLANGLLFSRVPRLGEAADPGKTNRNPQGFSAGLRNEGGLRPILYICPFLGMVALDIAIPFLYIVPQLGS</sequence>
<dbReference type="GO" id="GO:0016763">
    <property type="term" value="F:pentosyltransferase activity"/>
    <property type="evidence" value="ECO:0007669"/>
    <property type="project" value="TreeGrafter"/>
</dbReference>
<dbReference type="InterPro" id="IPR050297">
    <property type="entry name" value="LipidA_mod_glycosyltrf_83"/>
</dbReference>
<feature type="transmembrane region" description="Helical" evidence="8">
    <location>
        <begin position="110"/>
        <end position="129"/>
    </location>
</feature>
<keyword evidence="2" id="KW-1003">Cell membrane</keyword>
<comment type="caution">
    <text evidence="10">The sequence shown here is derived from an EMBL/GenBank/DDBJ whole genome shotgun (WGS) entry which is preliminary data.</text>
</comment>